<gene>
    <name evidence="1" type="ORF">C0Q70_03377</name>
</gene>
<protein>
    <recommendedName>
        <fullName evidence="3">Cathepsin propeptide inhibitor domain-containing protein</fullName>
    </recommendedName>
</protein>
<organism evidence="1 2">
    <name type="scientific">Pomacea canaliculata</name>
    <name type="common">Golden apple snail</name>
    <dbReference type="NCBI Taxonomy" id="400727"/>
    <lineage>
        <taxon>Eukaryota</taxon>
        <taxon>Metazoa</taxon>
        <taxon>Spiralia</taxon>
        <taxon>Lophotrochozoa</taxon>
        <taxon>Mollusca</taxon>
        <taxon>Gastropoda</taxon>
        <taxon>Caenogastropoda</taxon>
        <taxon>Architaenioglossa</taxon>
        <taxon>Ampullarioidea</taxon>
        <taxon>Ampullariidae</taxon>
        <taxon>Pomacea</taxon>
    </lineage>
</organism>
<accession>A0A2T7PSK6</accession>
<reference evidence="1 2" key="1">
    <citation type="submission" date="2018-04" db="EMBL/GenBank/DDBJ databases">
        <title>The genome of golden apple snail Pomacea canaliculata provides insight into stress tolerance and invasive adaptation.</title>
        <authorList>
            <person name="Liu C."/>
            <person name="Liu B."/>
            <person name="Ren Y."/>
            <person name="Zhang Y."/>
            <person name="Wang H."/>
            <person name="Li S."/>
            <person name="Jiang F."/>
            <person name="Yin L."/>
            <person name="Zhang G."/>
            <person name="Qian W."/>
            <person name="Fan W."/>
        </authorList>
    </citation>
    <scope>NUCLEOTIDE SEQUENCE [LARGE SCALE GENOMIC DNA]</scope>
    <source>
        <strain evidence="1">SZHN2017</strain>
        <tissue evidence="1">Muscle</tissue>
    </source>
</reference>
<evidence type="ECO:0000313" key="1">
    <source>
        <dbReference type="EMBL" id="PVD36395.1"/>
    </source>
</evidence>
<comment type="caution">
    <text evidence="1">The sequence shown here is derived from an EMBL/GenBank/DDBJ whole genome shotgun (WGS) entry which is preliminary data.</text>
</comment>
<dbReference type="EMBL" id="PZQS01000002">
    <property type="protein sequence ID" value="PVD36395.1"/>
    <property type="molecule type" value="Genomic_DNA"/>
</dbReference>
<proteinExistence type="predicted"/>
<dbReference type="OrthoDB" id="10253408at2759"/>
<dbReference type="Proteomes" id="UP000245119">
    <property type="component" value="Linkage Group LG2"/>
</dbReference>
<keyword evidence="2" id="KW-1185">Reference proteome</keyword>
<sequence length="59" mass="7041">MQIDEWAIDVEEDFHICMKCFILIAVLGLTCALDLDSQWESFKMIYKKSYKDVDEEAYR</sequence>
<name>A0A2T7PSK6_POMCA</name>
<evidence type="ECO:0008006" key="3">
    <source>
        <dbReference type="Google" id="ProtNLM"/>
    </source>
</evidence>
<evidence type="ECO:0000313" key="2">
    <source>
        <dbReference type="Proteomes" id="UP000245119"/>
    </source>
</evidence>
<dbReference type="AlphaFoldDB" id="A0A2T7PSK6"/>